<dbReference type="Gene3D" id="3.40.50.300">
    <property type="entry name" value="P-loop containing nucleotide triphosphate hydrolases"/>
    <property type="match status" value="1"/>
</dbReference>
<evidence type="ECO:0000259" key="1">
    <source>
        <dbReference type="SMART" id="SM00382"/>
    </source>
</evidence>
<dbReference type="PANTHER" id="PTHR33295:SF8">
    <property type="entry name" value="AAA+ ATPASE DOMAIN-CONTAINING PROTEIN"/>
    <property type="match status" value="1"/>
</dbReference>
<sequence length="430" mass="49430">MNLNESLVYWNPWWSGEGQWLRAVEREAVPHLRTLLERKEILTISGVRRSGKTTILHLLAKSLLDKGTPAGNILHLNLEDPAFRDLGVFALYEKYLELMNPEGKVYLFLDEIQEADGWQRDLRKLYDGPRDVKLVISGSNSSLLKGENATLLTGRTLFCEVYPFSFREFVALRGGPSSPEPHLLLKEKTRLMHLFGEYLIYGGFPEVVTEPDSKVKRLLLKEYYNAILTRDVLRRHPVRQTARYESAAHWLISNTTGLFSAKGLAPALSINPTTLEEYLGFLEDVYLFFALKHFSFSVKRQLTYPRKVYCVDNGFIEAASFRFSDDWGKLLENQVHAELKRRGHECYYWKGKKECDFVVLDRGAVTSAIQVCHSLADEATKKRELAGALEAMNEFGLDRGLILTREEFDTVKTDGKTIEVMPVWWWLLVR</sequence>
<keyword evidence="2" id="KW-0067">ATP-binding</keyword>
<organism evidence="2 3">
    <name type="scientific">Geobacter benzoatilyticus</name>
    <dbReference type="NCBI Taxonomy" id="2815309"/>
    <lineage>
        <taxon>Bacteria</taxon>
        <taxon>Pseudomonadati</taxon>
        <taxon>Thermodesulfobacteriota</taxon>
        <taxon>Desulfuromonadia</taxon>
        <taxon>Geobacterales</taxon>
        <taxon>Geobacteraceae</taxon>
        <taxon>Geobacter</taxon>
    </lineage>
</organism>
<dbReference type="Pfam" id="PF13635">
    <property type="entry name" value="DUF4143"/>
    <property type="match status" value="1"/>
</dbReference>
<proteinExistence type="predicted"/>
<protein>
    <submittedName>
        <fullName evidence="2">ATP-binding protein</fullName>
    </submittedName>
</protein>
<dbReference type="SMART" id="SM00382">
    <property type="entry name" value="AAA"/>
    <property type="match status" value="1"/>
</dbReference>
<dbReference type="PANTHER" id="PTHR33295">
    <property type="entry name" value="ATPASE"/>
    <property type="match status" value="1"/>
</dbReference>
<dbReference type="GO" id="GO:0005524">
    <property type="term" value="F:ATP binding"/>
    <property type="evidence" value="ECO:0007669"/>
    <property type="project" value="UniProtKB-KW"/>
</dbReference>
<feature type="domain" description="AAA+ ATPase" evidence="1">
    <location>
        <begin position="38"/>
        <end position="164"/>
    </location>
</feature>
<reference evidence="2 3" key="1">
    <citation type="submission" date="2021-03" db="EMBL/GenBank/DDBJ databases">
        <title>Geobacter metallireducens gen. nov. sp. nov., a microorganism capable of coupling the complete oxidation of organic compounds to the reduction of iron and other metals.</title>
        <authorList>
            <person name="Li Y."/>
        </authorList>
    </citation>
    <scope>NUCLEOTIDE SEQUENCE [LARGE SCALE GENOMIC DNA]</scope>
    <source>
        <strain evidence="2 3">Jerry-YX</strain>
    </source>
</reference>
<dbReference type="Proteomes" id="UP000663651">
    <property type="component" value="Chromosome"/>
</dbReference>
<dbReference type="InterPro" id="IPR003593">
    <property type="entry name" value="AAA+_ATPase"/>
</dbReference>
<dbReference type="InterPro" id="IPR041682">
    <property type="entry name" value="AAA_14"/>
</dbReference>
<dbReference type="EMBL" id="CP071382">
    <property type="protein sequence ID" value="QSV46650.1"/>
    <property type="molecule type" value="Genomic_DNA"/>
</dbReference>
<dbReference type="RefSeq" id="WP_207164429.1">
    <property type="nucleotide sequence ID" value="NZ_CP071382.1"/>
</dbReference>
<keyword evidence="3" id="KW-1185">Reference proteome</keyword>
<dbReference type="Pfam" id="PF13173">
    <property type="entry name" value="AAA_14"/>
    <property type="match status" value="1"/>
</dbReference>
<name>A0ABX7Q6N6_9BACT</name>
<evidence type="ECO:0000313" key="2">
    <source>
        <dbReference type="EMBL" id="QSV46650.1"/>
    </source>
</evidence>
<accession>A0ABX7Q6N6</accession>
<gene>
    <name evidence="2" type="ORF">JZM60_05050</name>
</gene>
<keyword evidence="2" id="KW-0547">Nucleotide-binding</keyword>
<dbReference type="InterPro" id="IPR025420">
    <property type="entry name" value="DUF4143"/>
</dbReference>
<dbReference type="SUPFAM" id="SSF52540">
    <property type="entry name" value="P-loop containing nucleoside triphosphate hydrolases"/>
    <property type="match status" value="1"/>
</dbReference>
<evidence type="ECO:0000313" key="3">
    <source>
        <dbReference type="Proteomes" id="UP000663651"/>
    </source>
</evidence>
<dbReference type="InterPro" id="IPR027417">
    <property type="entry name" value="P-loop_NTPase"/>
</dbReference>